<evidence type="ECO:0000313" key="2">
    <source>
        <dbReference type="Proteomes" id="UP000241762"/>
    </source>
</evidence>
<keyword evidence="2" id="KW-1185">Reference proteome</keyword>
<dbReference type="Proteomes" id="UP000241762">
    <property type="component" value="Chromosome"/>
</dbReference>
<name>A0A2P1P7Q7_9RICK</name>
<dbReference type="RefSeq" id="WP_106874178.1">
    <property type="nucleotide sequence ID" value="NZ_CP027845.1"/>
</dbReference>
<protein>
    <submittedName>
        <fullName evidence="1">Uncharacterized protein</fullName>
    </submittedName>
</protein>
<reference evidence="1 2" key="1">
    <citation type="submission" date="2018-03" db="EMBL/GenBank/DDBJ databases">
        <title>A gene transfer event suggests a long-term partnership between eustigmatophyte algae and a novel lineage of endosymbiotic bacteria.</title>
        <authorList>
            <person name="Yurchenko T."/>
            <person name="Sevcikova T."/>
            <person name="Pribyl P."/>
            <person name="El Karkouri K."/>
            <person name="Klimes V."/>
            <person name="Amaral R."/>
            <person name="Zbrankova V."/>
            <person name="Kim E."/>
            <person name="Raoult D."/>
            <person name="Santos L.M.A."/>
            <person name="Elias M."/>
        </authorList>
    </citation>
    <scope>NUCLEOTIDE SEQUENCE [LARGE SCALE GENOMIC DNA]</scope>
    <source>
        <strain evidence="1">CCALA 838</strain>
    </source>
</reference>
<dbReference type="AlphaFoldDB" id="A0A2P1P7Q7"/>
<sequence>MIANLSQDISTYILHEISNSVGSLNINLELIEKGQYSKDVLELIKEIRIHCGVQIEYFRYLYGSSNQKRSIGDLIKLSREFLKYQSAKIILSEELSIDFMLDAMHSKFLLAFINILALSMKNQGEINIHGRQEDKLSIRILASRKNLREASVENIQEILRFATHKIVLSNNIVAYYLQSLKELSKTQKLDYDYNIIVDDDVIEFSFYV</sequence>
<organism evidence="1 2">
    <name type="scientific">Candidatus Phycorickettsia trachydisci</name>
    <dbReference type="NCBI Taxonomy" id="2115978"/>
    <lineage>
        <taxon>Bacteria</taxon>
        <taxon>Pseudomonadati</taxon>
        <taxon>Pseudomonadota</taxon>
        <taxon>Alphaproteobacteria</taxon>
        <taxon>Rickettsiales</taxon>
        <taxon>Rickettsiaceae</taxon>
        <taxon>Candidatus Phycorickettsia</taxon>
    </lineage>
</organism>
<proteinExistence type="predicted"/>
<dbReference type="Gene3D" id="1.10.287.130">
    <property type="match status" value="1"/>
</dbReference>
<dbReference type="EMBL" id="CP027845">
    <property type="protein sequence ID" value="AVP87310.1"/>
    <property type="molecule type" value="Genomic_DNA"/>
</dbReference>
<evidence type="ECO:0000313" key="1">
    <source>
        <dbReference type="EMBL" id="AVP87310.1"/>
    </source>
</evidence>
<gene>
    <name evidence="1" type="ORF">phytr_3580</name>
</gene>
<dbReference type="KEGG" id="ptc:phytr_3580"/>
<accession>A0A2P1P7Q7</accession>